<dbReference type="SUPFAM" id="SSF49299">
    <property type="entry name" value="PKD domain"/>
    <property type="match status" value="3"/>
</dbReference>
<protein>
    <submittedName>
        <fullName evidence="2">PKD domain-containing protein</fullName>
    </submittedName>
</protein>
<accession>A0ABR7KT88</accession>
<dbReference type="Proteomes" id="UP000652755">
    <property type="component" value="Unassembled WGS sequence"/>
</dbReference>
<dbReference type="SMART" id="SM00089">
    <property type="entry name" value="PKD"/>
    <property type="match status" value="3"/>
</dbReference>
<gene>
    <name evidence="2" type="ORF">H7U22_12940</name>
</gene>
<dbReference type="EMBL" id="JACRYL010000010">
    <property type="protein sequence ID" value="MBC6111326.1"/>
    <property type="molecule type" value="Genomic_DNA"/>
</dbReference>
<name>A0ABR7KT88_9SPHI</name>
<dbReference type="PROSITE" id="PS50093">
    <property type="entry name" value="PKD"/>
    <property type="match status" value="2"/>
</dbReference>
<evidence type="ECO:0000313" key="3">
    <source>
        <dbReference type="Proteomes" id="UP000652755"/>
    </source>
</evidence>
<feature type="domain" description="PKD" evidence="1">
    <location>
        <begin position="140"/>
        <end position="197"/>
    </location>
</feature>
<evidence type="ECO:0000259" key="1">
    <source>
        <dbReference type="PROSITE" id="PS50093"/>
    </source>
</evidence>
<dbReference type="InterPro" id="IPR035986">
    <property type="entry name" value="PKD_dom_sf"/>
</dbReference>
<dbReference type="CDD" id="cd00146">
    <property type="entry name" value="PKD"/>
    <property type="match status" value="1"/>
</dbReference>
<dbReference type="InterPro" id="IPR000601">
    <property type="entry name" value="PKD_dom"/>
</dbReference>
<dbReference type="PROSITE" id="PS51257">
    <property type="entry name" value="PROKAR_LIPOPROTEIN"/>
    <property type="match status" value="1"/>
</dbReference>
<dbReference type="InterPro" id="IPR013783">
    <property type="entry name" value="Ig-like_fold"/>
</dbReference>
<proteinExistence type="predicted"/>
<organism evidence="2 3">
    <name type="scientific">Pedobacter fastidiosus</name>
    <dbReference type="NCBI Taxonomy" id="2765361"/>
    <lineage>
        <taxon>Bacteria</taxon>
        <taxon>Pseudomonadati</taxon>
        <taxon>Bacteroidota</taxon>
        <taxon>Sphingobacteriia</taxon>
        <taxon>Sphingobacteriales</taxon>
        <taxon>Sphingobacteriaceae</taxon>
        <taxon>Pedobacter</taxon>
    </lineage>
</organism>
<keyword evidence="3" id="KW-1185">Reference proteome</keyword>
<evidence type="ECO:0000313" key="2">
    <source>
        <dbReference type="EMBL" id="MBC6111326.1"/>
    </source>
</evidence>
<feature type="domain" description="PKD" evidence="1">
    <location>
        <begin position="226"/>
        <end position="275"/>
    </location>
</feature>
<dbReference type="Pfam" id="PF00801">
    <property type="entry name" value="PKD"/>
    <property type="match status" value="2"/>
</dbReference>
<dbReference type="Gene3D" id="2.60.40.10">
    <property type="entry name" value="Immunoglobulins"/>
    <property type="match status" value="3"/>
</dbReference>
<comment type="caution">
    <text evidence="2">The sequence shown here is derived from an EMBL/GenBank/DDBJ whole genome shotgun (WGS) entry which is preliminary data.</text>
</comment>
<sequence length="448" mass="49008">MKTNHYQMFLASLFLFAGCKKEQITTSKADFSYAIQNSNFTVPVKVGFVNNSTGADNYEWTFEGGIPSASNKKDPGVVQFDQAGSHKIKLRAWNSDNESVKEVTLNLDSAVNIDFDPVIQTNEFSPVQVKITNKTIGAKSYSWTFEGGSPSASTEQQPAIVNFVDTGYHNISLTVSNGRESFSKTKKIHVSASLQPTFAIDPSFEDEDYEAPLTATLQNTTISGQTWVWSSTGGTISNTVAKTPTIHFDQPGTYTITLKASNGKDDKTSSQTIKVLPNKNLRSFTNIKLGINTAHGTVGSFFSTQLRKTFKATDDLDTAGKYIDVVYFGLNQNFSYNKFLSPDSAAEYTFKAIPQAMHNNVISSQELCGCGSMMSIADFENLGTGADFQNYAIVSSANGRKQFTNTTVPRIVLYKTADGRKGAIKVKQFVANGSQSYIIVDVKIQKTP</sequence>
<reference evidence="2 3" key="1">
    <citation type="submission" date="2020-08" db="EMBL/GenBank/DDBJ databases">
        <authorList>
            <person name="Sun Q."/>
            <person name="Inoue M."/>
        </authorList>
    </citation>
    <scope>NUCLEOTIDE SEQUENCE [LARGE SCALE GENOMIC DNA]</scope>
    <source>
        <strain evidence="2 3">CCM 8938</strain>
    </source>
</reference>
<dbReference type="InterPro" id="IPR022409">
    <property type="entry name" value="PKD/Chitinase_dom"/>
</dbReference>
<dbReference type="RefSeq" id="WP_187071782.1">
    <property type="nucleotide sequence ID" value="NZ_JACRYL010000010.1"/>
</dbReference>